<evidence type="ECO:0000256" key="3">
    <source>
        <dbReference type="ARBA" id="ARBA00022777"/>
    </source>
</evidence>
<dbReference type="AlphaFoldDB" id="A0A7G9G313"/>
<comment type="similarity">
    <text evidence="1">Belongs to the carbohydrate kinase PfkB family.</text>
</comment>
<dbReference type="RefSeq" id="WP_249302006.1">
    <property type="nucleotide sequence ID" value="NZ_CP060634.1"/>
</dbReference>
<evidence type="ECO:0000256" key="1">
    <source>
        <dbReference type="ARBA" id="ARBA00010688"/>
    </source>
</evidence>
<dbReference type="Proteomes" id="UP000515823">
    <property type="component" value="Chromosome"/>
</dbReference>
<dbReference type="GO" id="GO:0016301">
    <property type="term" value="F:kinase activity"/>
    <property type="evidence" value="ECO:0007669"/>
    <property type="project" value="UniProtKB-KW"/>
</dbReference>
<dbReference type="EMBL" id="CP060634">
    <property type="protein sequence ID" value="QNM05195.1"/>
    <property type="molecule type" value="Genomic_DNA"/>
</dbReference>
<dbReference type="PANTHER" id="PTHR43085">
    <property type="entry name" value="HEXOKINASE FAMILY MEMBER"/>
    <property type="match status" value="1"/>
</dbReference>
<protein>
    <submittedName>
        <fullName evidence="5">Carbohydrate kinase family protein</fullName>
    </submittedName>
</protein>
<dbReference type="SUPFAM" id="SSF53613">
    <property type="entry name" value="Ribokinase-like"/>
    <property type="match status" value="1"/>
</dbReference>
<evidence type="ECO:0000313" key="6">
    <source>
        <dbReference type="Proteomes" id="UP000515823"/>
    </source>
</evidence>
<dbReference type="Pfam" id="PF00294">
    <property type="entry name" value="PfkB"/>
    <property type="match status" value="1"/>
</dbReference>
<accession>A0A7G9G313</accession>
<gene>
    <name evidence="5" type="ORF">H9Q78_12215</name>
</gene>
<keyword evidence="2" id="KW-0808">Transferase</keyword>
<evidence type="ECO:0000259" key="4">
    <source>
        <dbReference type="Pfam" id="PF00294"/>
    </source>
</evidence>
<dbReference type="KEGG" id="qdo:H9Q78_12215"/>
<dbReference type="Gene3D" id="3.40.1190.20">
    <property type="match status" value="1"/>
</dbReference>
<evidence type="ECO:0000313" key="5">
    <source>
        <dbReference type="EMBL" id="QNM05195.1"/>
    </source>
</evidence>
<dbReference type="InterPro" id="IPR011611">
    <property type="entry name" value="PfkB_dom"/>
</dbReference>
<evidence type="ECO:0000256" key="2">
    <source>
        <dbReference type="ARBA" id="ARBA00022679"/>
    </source>
</evidence>
<dbReference type="InterPro" id="IPR050306">
    <property type="entry name" value="PfkB_Carbo_kinase"/>
</dbReference>
<reference evidence="5 6" key="1">
    <citation type="submission" date="2020-08" db="EMBL/GenBank/DDBJ databases">
        <authorList>
            <person name="Liu C."/>
            <person name="Sun Q."/>
        </authorList>
    </citation>
    <scope>NUCLEOTIDE SEQUENCE [LARGE SCALE GENOMIC DNA]</scope>
    <source>
        <strain evidence="5 6">NSJ-38</strain>
    </source>
</reference>
<name>A0A7G9G313_9FIRM</name>
<sequence length="380" mass="40915">MGNNAETKREGIIVAGTLTLDLTPVFESQKKAGAVEEILVPGKVVHVAGIDIHPGGAVSNTGLGLKVLGAKVHPIGKVGKDELGDIVCRYYEKYGAAEDLIVDGSISTSYSIALAPPGIDRIFLHDPCAGNTFRKDDIDKTLYETAEVFHYGYPPVSHYLYINDGAECIAMMKEAKEAGVATSVDLCAVDPECESGRADWIGIIRKLSPYVDFFEPSIEELIFYLDRDKYNRLFAEAQNGDMIGLLDMERDVKPLAEQLISWGAKVVLVKCGYKGLYLMTAGAGALAGIGGGISLNPEDWADKACFERSYVPDQVLSGTGAGDTTIAAFLYAVTQGYSRERCLQLAAATGASCVESYDALGGLKSFEELIRKIDAGWKKQ</sequence>
<organism evidence="5 6">
    <name type="scientific">Qiania dongpingensis</name>
    <dbReference type="NCBI Taxonomy" id="2763669"/>
    <lineage>
        <taxon>Bacteria</taxon>
        <taxon>Bacillati</taxon>
        <taxon>Bacillota</taxon>
        <taxon>Clostridia</taxon>
        <taxon>Lachnospirales</taxon>
        <taxon>Lachnospiraceae</taxon>
        <taxon>Qiania</taxon>
    </lineage>
</organism>
<proteinExistence type="inferred from homology"/>
<dbReference type="PANTHER" id="PTHR43085:SF57">
    <property type="entry name" value="CARBOHYDRATE KINASE PFKB DOMAIN-CONTAINING PROTEIN"/>
    <property type="match status" value="1"/>
</dbReference>
<feature type="domain" description="Carbohydrate kinase PfkB" evidence="4">
    <location>
        <begin position="35"/>
        <end position="359"/>
    </location>
</feature>
<keyword evidence="3 5" id="KW-0418">Kinase</keyword>
<dbReference type="InterPro" id="IPR029056">
    <property type="entry name" value="Ribokinase-like"/>
</dbReference>
<keyword evidence="6" id="KW-1185">Reference proteome</keyword>